<keyword evidence="2" id="KW-1185">Reference proteome</keyword>
<gene>
    <name evidence="1" type="ORF">GGX14DRAFT_408582</name>
</gene>
<comment type="caution">
    <text evidence="1">The sequence shown here is derived from an EMBL/GenBank/DDBJ whole genome shotgun (WGS) entry which is preliminary data.</text>
</comment>
<accession>A0AAD6XVT2</accession>
<sequence length="305" mass="32880">MFFAPMVPGFTGCVPSLNMCAMTIIQLGIDEKHPRLSDQRPMQIVAAIGGPCARHRRPLRKASAIGVHAISSRFGCPALYNQSFRLIGRTVFVSLQLARQRYCLHKDDVRMKRTAKPGSFGLPQSDSVAYTARLDSVTVSSLPAVLPTLTREARGSDAGIHQRRFGGWYDAWPSCRVGVVCGGATGTVWYNDSGIGKEERKNAQPPCISGAHEGRLLLIRKCRLSPSPTNAALAIQKAAEYATALKSSRSRASSCVSFSSGHQGRLSCALPSPLLAGLSSLSTSTSRVYMSVWHNPQGGLTNIHN</sequence>
<protein>
    <submittedName>
        <fullName evidence="1">Uncharacterized protein</fullName>
    </submittedName>
</protein>
<dbReference type="EMBL" id="JARJCW010000168">
    <property type="protein sequence ID" value="KAJ7189710.1"/>
    <property type="molecule type" value="Genomic_DNA"/>
</dbReference>
<proteinExistence type="predicted"/>
<evidence type="ECO:0000313" key="2">
    <source>
        <dbReference type="Proteomes" id="UP001219525"/>
    </source>
</evidence>
<name>A0AAD6XVT2_9AGAR</name>
<dbReference type="AlphaFoldDB" id="A0AAD6XVT2"/>
<reference evidence="1" key="1">
    <citation type="submission" date="2023-03" db="EMBL/GenBank/DDBJ databases">
        <title>Massive genome expansion in bonnet fungi (Mycena s.s.) driven by repeated elements and novel gene families across ecological guilds.</title>
        <authorList>
            <consortium name="Lawrence Berkeley National Laboratory"/>
            <person name="Harder C.B."/>
            <person name="Miyauchi S."/>
            <person name="Viragh M."/>
            <person name="Kuo A."/>
            <person name="Thoen E."/>
            <person name="Andreopoulos B."/>
            <person name="Lu D."/>
            <person name="Skrede I."/>
            <person name="Drula E."/>
            <person name="Henrissat B."/>
            <person name="Morin E."/>
            <person name="Kohler A."/>
            <person name="Barry K."/>
            <person name="LaButti K."/>
            <person name="Morin E."/>
            <person name="Salamov A."/>
            <person name="Lipzen A."/>
            <person name="Mereny Z."/>
            <person name="Hegedus B."/>
            <person name="Baldrian P."/>
            <person name="Stursova M."/>
            <person name="Weitz H."/>
            <person name="Taylor A."/>
            <person name="Grigoriev I.V."/>
            <person name="Nagy L.G."/>
            <person name="Martin F."/>
            <person name="Kauserud H."/>
        </authorList>
    </citation>
    <scope>NUCLEOTIDE SEQUENCE</scope>
    <source>
        <strain evidence="1">9144</strain>
    </source>
</reference>
<organism evidence="1 2">
    <name type="scientific">Mycena pura</name>
    <dbReference type="NCBI Taxonomy" id="153505"/>
    <lineage>
        <taxon>Eukaryota</taxon>
        <taxon>Fungi</taxon>
        <taxon>Dikarya</taxon>
        <taxon>Basidiomycota</taxon>
        <taxon>Agaricomycotina</taxon>
        <taxon>Agaricomycetes</taxon>
        <taxon>Agaricomycetidae</taxon>
        <taxon>Agaricales</taxon>
        <taxon>Marasmiineae</taxon>
        <taxon>Mycenaceae</taxon>
        <taxon>Mycena</taxon>
    </lineage>
</organism>
<dbReference type="Proteomes" id="UP001219525">
    <property type="component" value="Unassembled WGS sequence"/>
</dbReference>
<evidence type="ECO:0000313" key="1">
    <source>
        <dbReference type="EMBL" id="KAJ7189710.1"/>
    </source>
</evidence>